<comment type="similarity">
    <text evidence="3 6">Belongs to the DHNA family.</text>
</comment>
<proteinExistence type="inferred from homology"/>
<dbReference type="InterPro" id="IPR006156">
    <property type="entry name" value="Dihydroneopterin_aldolase"/>
</dbReference>
<feature type="domain" description="Dihydroneopterin aldolase/epimerase" evidence="7">
    <location>
        <begin position="4"/>
        <end position="116"/>
    </location>
</feature>
<keyword evidence="5 6" id="KW-0456">Lyase</keyword>
<protein>
    <recommendedName>
        <fullName evidence="6">7,8-dihydroneopterin aldolase</fullName>
        <ecNumber evidence="6">4.1.2.25</ecNumber>
    </recommendedName>
</protein>
<evidence type="ECO:0000256" key="2">
    <source>
        <dbReference type="ARBA" id="ARBA00005013"/>
    </source>
</evidence>
<dbReference type="EC" id="4.1.2.25" evidence="6"/>
<evidence type="ECO:0000256" key="1">
    <source>
        <dbReference type="ARBA" id="ARBA00001353"/>
    </source>
</evidence>
<comment type="pathway">
    <text evidence="2 6">Cofactor biosynthesis; tetrahydrofolate biosynthesis; 2-amino-4-hydroxy-6-hydroxymethyl-7,8-dihydropteridine diphosphate from 7,8-dihydroneopterin triphosphate: step 3/4.</text>
</comment>
<comment type="catalytic activity">
    <reaction evidence="1 6">
        <text>7,8-dihydroneopterin = 6-hydroxymethyl-7,8-dihydropterin + glycolaldehyde</text>
        <dbReference type="Rhea" id="RHEA:10540"/>
        <dbReference type="ChEBI" id="CHEBI:17001"/>
        <dbReference type="ChEBI" id="CHEBI:17071"/>
        <dbReference type="ChEBI" id="CHEBI:44841"/>
        <dbReference type="EC" id="4.1.2.25"/>
    </reaction>
</comment>
<dbReference type="Gene3D" id="3.30.1130.10">
    <property type="match status" value="1"/>
</dbReference>
<name>A0ABN6KT12_9FLAO</name>
<dbReference type="NCBIfam" id="TIGR00525">
    <property type="entry name" value="folB"/>
    <property type="match status" value="1"/>
</dbReference>
<reference evidence="8 9" key="2">
    <citation type="journal article" date="2022" name="Microorganisms">
        <title>Complete Genome Sequences of Two Flavobacterium ammonificans Strains and a Flavobacterium ammoniigenes Strain of Ammonifying Bacterioplankton Isolated from Surface River Water.</title>
        <authorList>
            <person name="Suda W."/>
            <person name="Ogata Y."/>
            <person name="Shindo C."/>
            <person name="Watanabe K."/>
        </authorList>
    </citation>
    <scope>NUCLEOTIDE SEQUENCE [LARGE SCALE GENOMIC DNA]</scope>
    <source>
        <strain evidence="8 9">GENT11</strain>
    </source>
</reference>
<evidence type="ECO:0000256" key="6">
    <source>
        <dbReference type="RuleBase" id="RU362079"/>
    </source>
</evidence>
<dbReference type="SUPFAM" id="SSF55620">
    <property type="entry name" value="Tetrahydrobiopterin biosynthesis enzymes-like"/>
    <property type="match status" value="1"/>
</dbReference>
<dbReference type="EMBL" id="AP025183">
    <property type="protein sequence ID" value="BDB52258.1"/>
    <property type="molecule type" value="Genomic_DNA"/>
</dbReference>
<comment type="function">
    <text evidence="6">Catalyzes the conversion of 7,8-dihydroneopterin to 6-hydroxymethyl-7,8-dihydropterin.</text>
</comment>
<keyword evidence="9" id="KW-1185">Reference proteome</keyword>
<dbReference type="Pfam" id="PF02152">
    <property type="entry name" value="FolB"/>
    <property type="match status" value="1"/>
</dbReference>
<evidence type="ECO:0000313" key="9">
    <source>
        <dbReference type="Proteomes" id="UP001319865"/>
    </source>
</evidence>
<keyword evidence="4 6" id="KW-0289">Folate biosynthesis</keyword>
<dbReference type="SMART" id="SM00905">
    <property type="entry name" value="FolB"/>
    <property type="match status" value="1"/>
</dbReference>
<organism evidence="8 9">
    <name type="scientific">Flavobacterium ammonificans</name>
    <dbReference type="NCBI Taxonomy" id="1751056"/>
    <lineage>
        <taxon>Bacteria</taxon>
        <taxon>Pseudomonadati</taxon>
        <taxon>Bacteroidota</taxon>
        <taxon>Flavobacteriia</taxon>
        <taxon>Flavobacteriales</taxon>
        <taxon>Flavobacteriaceae</taxon>
        <taxon>Flavobacterium</taxon>
    </lineage>
</organism>
<dbReference type="NCBIfam" id="TIGR00526">
    <property type="entry name" value="folB_dom"/>
    <property type="match status" value="1"/>
</dbReference>
<reference evidence="8 9" key="1">
    <citation type="journal article" date="2022" name="Int. J. Syst. Evol. Microbiol.">
        <title>Flavobacterium ammonificans sp. nov. and Flavobacterium ammoniigenes sp. nov., ammonifying bacteria isolated from surface river water.</title>
        <authorList>
            <person name="Watanabe K."/>
            <person name="Kitamura T."/>
            <person name="Ogata Y."/>
            <person name="Shindo C."/>
            <person name="Suda W."/>
        </authorList>
    </citation>
    <scope>NUCLEOTIDE SEQUENCE [LARGE SCALE GENOMIC DNA]</scope>
    <source>
        <strain evidence="8 9">GENT11</strain>
    </source>
</reference>
<dbReference type="PANTHER" id="PTHR42844:SF1">
    <property type="entry name" value="DIHYDRONEOPTERIN ALDOLASE 1-RELATED"/>
    <property type="match status" value="1"/>
</dbReference>
<evidence type="ECO:0000313" key="8">
    <source>
        <dbReference type="EMBL" id="BDB52258.1"/>
    </source>
</evidence>
<evidence type="ECO:0000256" key="5">
    <source>
        <dbReference type="ARBA" id="ARBA00023239"/>
    </source>
</evidence>
<dbReference type="InterPro" id="IPR006157">
    <property type="entry name" value="FolB_dom"/>
</dbReference>
<evidence type="ECO:0000256" key="4">
    <source>
        <dbReference type="ARBA" id="ARBA00022909"/>
    </source>
</evidence>
<gene>
    <name evidence="8" type="primary">folB</name>
    <name evidence="8" type="ORF">GENT11_05700</name>
</gene>
<dbReference type="Proteomes" id="UP001319865">
    <property type="component" value="Chromosome"/>
</dbReference>
<evidence type="ECO:0000259" key="7">
    <source>
        <dbReference type="SMART" id="SM00905"/>
    </source>
</evidence>
<dbReference type="InterPro" id="IPR043133">
    <property type="entry name" value="GTP-CH-I_C/QueF"/>
</dbReference>
<sequence length="119" mass="13397">MGTIKLKNIRTFSYHGCLVEESKIGSDYRVDLEIKTDLRKSCISDQLADTVDYVLLNQIVVEEMAIRSELLEHVAHRIIVRVFAEAPAVSRIKIGVSKINPPIGGDVEAVTIELEEYRN</sequence>
<dbReference type="RefSeq" id="WP_229330975.1">
    <property type="nucleotide sequence ID" value="NZ_AP025183.1"/>
</dbReference>
<evidence type="ECO:0000256" key="3">
    <source>
        <dbReference type="ARBA" id="ARBA00005708"/>
    </source>
</evidence>
<dbReference type="PANTHER" id="PTHR42844">
    <property type="entry name" value="DIHYDRONEOPTERIN ALDOLASE 1-RELATED"/>
    <property type="match status" value="1"/>
</dbReference>
<accession>A0ABN6KT12</accession>